<proteinExistence type="predicted"/>
<organism evidence="1">
    <name type="scientific">Serratia fonticola</name>
    <dbReference type="NCBI Taxonomy" id="47917"/>
    <lineage>
        <taxon>Bacteria</taxon>
        <taxon>Pseudomonadati</taxon>
        <taxon>Pseudomonadota</taxon>
        <taxon>Gammaproteobacteria</taxon>
        <taxon>Enterobacterales</taxon>
        <taxon>Yersiniaceae</taxon>
        <taxon>Serratia</taxon>
    </lineage>
</organism>
<gene>
    <name evidence="1" type="ORF">NCTC12965_08085</name>
</gene>
<dbReference type="EMBL" id="CABEEZ010000159">
    <property type="protein sequence ID" value="VTR59452.1"/>
    <property type="molecule type" value="Genomic_DNA"/>
</dbReference>
<protein>
    <submittedName>
        <fullName evidence="1">Uncharacterized protein</fullName>
    </submittedName>
</protein>
<dbReference type="AlphaFoldDB" id="A0A4U9WK92"/>
<accession>A0A4U9WK92</accession>
<reference evidence="1" key="1">
    <citation type="submission" date="2019-05" db="EMBL/GenBank/DDBJ databases">
        <authorList>
            <consortium name="Pathogen Informatics"/>
        </authorList>
    </citation>
    <scope>NUCLEOTIDE SEQUENCE [LARGE SCALE GENOMIC DNA]</scope>
    <source>
        <strain evidence="1">NCTC12965</strain>
    </source>
</reference>
<evidence type="ECO:0000313" key="1">
    <source>
        <dbReference type="EMBL" id="VTR59452.1"/>
    </source>
</evidence>
<name>A0A4U9WK92_SERFO</name>
<sequence>MNLRVPRVNARLNKVSLALTWLLQAAAKRLLMRELCMVWPMKSQAAAFPLLWGFAL</sequence>